<dbReference type="InterPro" id="IPR045003">
    <property type="entry name" value="FLA_A"/>
</dbReference>
<keyword evidence="5 9" id="KW-0732">Signal</keyword>
<feature type="region of interest" description="Disordered" evidence="8">
    <location>
        <begin position="246"/>
        <end position="277"/>
    </location>
</feature>
<dbReference type="AlphaFoldDB" id="A0A6A6NAA1"/>
<gene>
    <name evidence="11" type="ORF">GH714_002676</name>
</gene>
<feature type="domain" description="FAS1" evidence="10">
    <location>
        <begin position="54"/>
        <end position="234"/>
    </location>
</feature>
<dbReference type="GO" id="GO:0005886">
    <property type="term" value="C:plasma membrane"/>
    <property type="evidence" value="ECO:0007669"/>
    <property type="project" value="UniProtKB-SubCell"/>
</dbReference>
<feature type="region of interest" description="Disordered" evidence="8">
    <location>
        <begin position="28"/>
        <end position="54"/>
    </location>
</feature>
<dbReference type="InterPro" id="IPR000782">
    <property type="entry name" value="FAS1_domain"/>
</dbReference>
<keyword evidence="6" id="KW-0472">Membrane</keyword>
<dbReference type="Proteomes" id="UP000467840">
    <property type="component" value="Chromosome 11"/>
</dbReference>
<keyword evidence="12" id="KW-1185">Reference proteome</keyword>
<evidence type="ECO:0000256" key="6">
    <source>
        <dbReference type="ARBA" id="ARBA00023136"/>
    </source>
</evidence>
<evidence type="ECO:0000256" key="5">
    <source>
        <dbReference type="ARBA" id="ARBA00022729"/>
    </source>
</evidence>
<evidence type="ECO:0000256" key="8">
    <source>
        <dbReference type="SAM" id="MobiDB-lite"/>
    </source>
</evidence>
<dbReference type="PROSITE" id="PS50213">
    <property type="entry name" value="FAS1"/>
    <property type="match status" value="1"/>
</dbReference>
<name>A0A6A6NAA1_HEVBR</name>
<dbReference type="EMBL" id="JAAGAX010000002">
    <property type="protein sequence ID" value="KAF2321775.1"/>
    <property type="molecule type" value="Genomic_DNA"/>
</dbReference>
<dbReference type="InterPro" id="IPR036378">
    <property type="entry name" value="FAS1_dom_sf"/>
</dbReference>
<protein>
    <recommendedName>
        <fullName evidence="10">FAS1 domain-containing protein</fullName>
    </recommendedName>
</protein>
<sequence length="287" mass="31094">MEHYLFSFSLLLLILHCTNTLSQSPASAPVAAPAQAPTHRPSHRPHSSPPPPGPVDVIQILLKAGHFTAFVRLIKATHVDTQLTSQLNSSTDGITIFAPTDAAFSNLRAGALGSLNDREKVAIYEIDKVLLPKYLFPPAAAPAPAKPAESPEIPKDVSGALALFCIIMGSGTWSCLSYCNNVLFVTPRRGGGVSAQRDYKWEFSEYKYRTHHTTISDTVYTDDHLAIYKVDRVLLPLDIFTPKPPAPAPALATTKTKAETPDEEEDEVHKDTSGAFGGLWGQLQNGV</sequence>
<feature type="chain" id="PRO_5025460824" description="FAS1 domain-containing protein" evidence="9">
    <location>
        <begin position="23"/>
        <end position="287"/>
    </location>
</feature>
<evidence type="ECO:0000256" key="4">
    <source>
        <dbReference type="ARBA" id="ARBA00022622"/>
    </source>
</evidence>
<reference evidence="11 12" key="1">
    <citation type="journal article" date="2020" name="Mol. Plant">
        <title>The Chromosome-Based Rubber Tree Genome Provides New Insights into Spurge Genome Evolution and Rubber Biosynthesis.</title>
        <authorList>
            <person name="Liu J."/>
            <person name="Shi C."/>
            <person name="Shi C.C."/>
            <person name="Li W."/>
            <person name="Zhang Q.J."/>
            <person name="Zhang Y."/>
            <person name="Li K."/>
            <person name="Lu H.F."/>
            <person name="Shi C."/>
            <person name="Zhu S.T."/>
            <person name="Xiao Z.Y."/>
            <person name="Nan H."/>
            <person name="Yue Y."/>
            <person name="Zhu X.G."/>
            <person name="Wu Y."/>
            <person name="Hong X.N."/>
            <person name="Fan G.Y."/>
            <person name="Tong Y."/>
            <person name="Zhang D."/>
            <person name="Mao C.L."/>
            <person name="Liu Y.L."/>
            <person name="Hao S.J."/>
            <person name="Liu W.Q."/>
            <person name="Lv M.Q."/>
            <person name="Zhang H.B."/>
            <person name="Liu Y."/>
            <person name="Hu-Tang G.R."/>
            <person name="Wang J.P."/>
            <person name="Wang J.H."/>
            <person name="Sun Y.H."/>
            <person name="Ni S.B."/>
            <person name="Chen W.B."/>
            <person name="Zhang X.C."/>
            <person name="Jiao Y.N."/>
            <person name="Eichler E.E."/>
            <person name="Li G.H."/>
            <person name="Liu X."/>
            <person name="Gao L.Z."/>
        </authorList>
    </citation>
    <scope>NUCLEOTIDE SEQUENCE [LARGE SCALE GENOMIC DNA]</scope>
    <source>
        <strain evidence="12">cv. GT1</strain>
        <tissue evidence="11">Leaf</tissue>
    </source>
</reference>
<evidence type="ECO:0000313" key="12">
    <source>
        <dbReference type="Proteomes" id="UP000467840"/>
    </source>
</evidence>
<dbReference type="GO" id="GO:0098552">
    <property type="term" value="C:side of membrane"/>
    <property type="evidence" value="ECO:0007669"/>
    <property type="project" value="UniProtKB-KW"/>
</dbReference>
<organism evidence="11 12">
    <name type="scientific">Hevea brasiliensis</name>
    <name type="common">Para rubber tree</name>
    <name type="synonym">Siphonia brasiliensis</name>
    <dbReference type="NCBI Taxonomy" id="3981"/>
    <lineage>
        <taxon>Eukaryota</taxon>
        <taxon>Viridiplantae</taxon>
        <taxon>Streptophyta</taxon>
        <taxon>Embryophyta</taxon>
        <taxon>Tracheophyta</taxon>
        <taxon>Spermatophyta</taxon>
        <taxon>Magnoliopsida</taxon>
        <taxon>eudicotyledons</taxon>
        <taxon>Gunneridae</taxon>
        <taxon>Pentapetalae</taxon>
        <taxon>rosids</taxon>
        <taxon>fabids</taxon>
        <taxon>Malpighiales</taxon>
        <taxon>Euphorbiaceae</taxon>
        <taxon>Crotonoideae</taxon>
        <taxon>Micrandreae</taxon>
        <taxon>Hevea</taxon>
    </lineage>
</organism>
<evidence type="ECO:0000256" key="2">
    <source>
        <dbReference type="ARBA" id="ARBA00007843"/>
    </source>
</evidence>
<feature type="compositionally biased region" description="Low complexity" evidence="8">
    <location>
        <begin position="28"/>
        <end position="39"/>
    </location>
</feature>
<feature type="signal peptide" evidence="9">
    <location>
        <begin position="1"/>
        <end position="22"/>
    </location>
</feature>
<evidence type="ECO:0000259" key="10">
    <source>
        <dbReference type="PROSITE" id="PS50213"/>
    </source>
</evidence>
<comment type="subcellular location">
    <subcellularLocation>
        <location evidence="1">Cell membrane</location>
        <topology evidence="1">Lipid-anchor</topology>
        <topology evidence="1">GPI-anchor</topology>
    </subcellularLocation>
</comment>
<keyword evidence="3" id="KW-1003">Cell membrane</keyword>
<comment type="function">
    <text evidence="7">May be a cell surface adhesion protein.</text>
</comment>
<dbReference type="PANTHER" id="PTHR32077">
    <property type="entry name" value="FASCICLIN-LIKE ARABINOGALACTAN PROTEIN"/>
    <property type="match status" value="1"/>
</dbReference>
<accession>A0A6A6NAA1</accession>
<proteinExistence type="inferred from homology"/>
<keyword evidence="4" id="KW-0336">GPI-anchor</keyword>
<keyword evidence="4" id="KW-0449">Lipoprotein</keyword>
<keyword evidence="4" id="KW-0325">Glycoprotein</keyword>
<dbReference type="SUPFAM" id="SSF82153">
    <property type="entry name" value="FAS1 domain"/>
    <property type="match status" value="1"/>
</dbReference>
<dbReference type="Gene3D" id="2.30.180.10">
    <property type="entry name" value="FAS1 domain"/>
    <property type="match status" value="1"/>
</dbReference>
<evidence type="ECO:0000256" key="3">
    <source>
        <dbReference type="ARBA" id="ARBA00022475"/>
    </source>
</evidence>
<evidence type="ECO:0000256" key="7">
    <source>
        <dbReference type="ARBA" id="ARBA00024686"/>
    </source>
</evidence>
<dbReference type="Pfam" id="PF02469">
    <property type="entry name" value="Fasciclin"/>
    <property type="match status" value="1"/>
</dbReference>
<comment type="caution">
    <text evidence="11">The sequence shown here is derived from an EMBL/GenBank/DDBJ whole genome shotgun (WGS) entry which is preliminary data.</text>
</comment>
<evidence type="ECO:0000256" key="9">
    <source>
        <dbReference type="SAM" id="SignalP"/>
    </source>
</evidence>
<comment type="similarity">
    <text evidence="2">Belongs to the fasciclin-like AGP family.</text>
</comment>
<evidence type="ECO:0000313" key="11">
    <source>
        <dbReference type="EMBL" id="KAF2321775.1"/>
    </source>
</evidence>
<dbReference type="GO" id="GO:0009834">
    <property type="term" value="P:plant-type secondary cell wall biogenesis"/>
    <property type="evidence" value="ECO:0007669"/>
    <property type="project" value="TreeGrafter"/>
</dbReference>
<dbReference type="PANTHER" id="PTHR32077:SF46">
    <property type="entry name" value="FAS1 DOMAIN-CONTAINING PROTEIN"/>
    <property type="match status" value="1"/>
</dbReference>
<evidence type="ECO:0000256" key="1">
    <source>
        <dbReference type="ARBA" id="ARBA00004609"/>
    </source>
</evidence>